<name>I1DTV7_9GAMM</name>
<dbReference type="EMBL" id="BAFK01000002">
    <property type="protein sequence ID" value="GAB57485.1"/>
    <property type="molecule type" value="Genomic_DNA"/>
</dbReference>
<keyword evidence="1" id="KW-0472">Membrane</keyword>
<sequence>MALILPAHLQHYLCFFRPGAVAVALLLRLAILSRQWRVQFTDVTI</sequence>
<keyword evidence="1" id="KW-0812">Transmembrane</keyword>
<evidence type="ECO:0000256" key="1">
    <source>
        <dbReference type="SAM" id="Phobius"/>
    </source>
</evidence>
<keyword evidence="3" id="KW-1185">Reference proteome</keyword>
<evidence type="ECO:0000313" key="2">
    <source>
        <dbReference type="EMBL" id="GAB57485.1"/>
    </source>
</evidence>
<evidence type="ECO:0000313" key="3">
    <source>
        <dbReference type="Proteomes" id="UP000004374"/>
    </source>
</evidence>
<reference evidence="2 3" key="1">
    <citation type="journal article" date="2012" name="J. Bacteriol.">
        <title>Genome Sequence of the Protease-Producing Bacterium Rheinheimera nanhaiensis E407-8T, Isolated from Deep-Sea Sediment of the South China Sea.</title>
        <authorList>
            <person name="Zhang X.-Y."/>
            <person name="Zhang Y.-J."/>
            <person name="Qin Q.-L."/>
            <person name="Xie B.-B."/>
            <person name="Chen X.-L."/>
            <person name="Zhou B.-C."/>
            <person name="Zhang Y.-Z."/>
        </authorList>
    </citation>
    <scope>NUCLEOTIDE SEQUENCE [LARGE SCALE GENOMIC DNA]</scope>
    <source>
        <strain evidence="2 3">E407-8</strain>
    </source>
</reference>
<dbReference type="Proteomes" id="UP000004374">
    <property type="component" value="Unassembled WGS sequence"/>
</dbReference>
<protein>
    <submittedName>
        <fullName evidence="2">Uncharacterized protein</fullName>
    </submittedName>
</protein>
<keyword evidence="1" id="KW-1133">Transmembrane helix</keyword>
<comment type="caution">
    <text evidence="2">The sequence shown here is derived from an EMBL/GenBank/DDBJ whole genome shotgun (WGS) entry which is preliminary data.</text>
</comment>
<dbReference type="STRING" id="562729.RNAN_0453"/>
<organism evidence="2 3">
    <name type="scientific">Rheinheimera nanhaiensis E407-8</name>
    <dbReference type="NCBI Taxonomy" id="562729"/>
    <lineage>
        <taxon>Bacteria</taxon>
        <taxon>Pseudomonadati</taxon>
        <taxon>Pseudomonadota</taxon>
        <taxon>Gammaproteobacteria</taxon>
        <taxon>Chromatiales</taxon>
        <taxon>Chromatiaceae</taxon>
        <taxon>Rheinheimera</taxon>
    </lineage>
</organism>
<accession>I1DTV7</accession>
<feature type="transmembrane region" description="Helical" evidence="1">
    <location>
        <begin position="12"/>
        <end position="31"/>
    </location>
</feature>
<dbReference type="AlphaFoldDB" id="I1DTV7"/>
<proteinExistence type="predicted"/>
<gene>
    <name evidence="2" type="ORF">RNAN_0453</name>
</gene>